<dbReference type="GO" id="GO:0016301">
    <property type="term" value="F:kinase activity"/>
    <property type="evidence" value="ECO:0007669"/>
    <property type="project" value="UniProtKB-KW"/>
</dbReference>
<dbReference type="InterPro" id="IPR042213">
    <property type="entry name" value="NBD_C_sf"/>
</dbReference>
<dbReference type="RefSeq" id="WP_123040256.1">
    <property type="nucleotide sequence ID" value="NZ_CP033433.1"/>
</dbReference>
<evidence type="ECO:0000259" key="8">
    <source>
        <dbReference type="Pfam" id="PF17042"/>
    </source>
</evidence>
<evidence type="ECO:0000313" key="9">
    <source>
        <dbReference type="EMBL" id="AYQ72196.1"/>
    </source>
</evidence>
<dbReference type="SUPFAM" id="SSF142764">
    <property type="entry name" value="YgbK-like"/>
    <property type="match status" value="1"/>
</dbReference>
<dbReference type="InterPro" id="IPR031475">
    <property type="entry name" value="NBD_C"/>
</dbReference>
<name>A0A3G3JVE4_9BACL</name>
<gene>
    <name evidence="9" type="ORF">EAV92_06200</name>
</gene>
<protein>
    <submittedName>
        <fullName evidence="9">Four-carbon acid sugar kinase family protein</fullName>
    </submittedName>
</protein>
<dbReference type="Proteomes" id="UP000269097">
    <property type="component" value="Chromosome"/>
</dbReference>
<keyword evidence="4 9" id="KW-0418">Kinase</keyword>
<evidence type="ECO:0000256" key="6">
    <source>
        <dbReference type="ARBA" id="ARBA00023277"/>
    </source>
</evidence>
<comment type="similarity">
    <text evidence="1">Belongs to the four-carbon acid sugar kinase family.</text>
</comment>
<keyword evidence="5" id="KW-0067">ATP-binding</keyword>
<sequence length="433" mass="46615">MIGIAADDITGAGDIGIMYAKAGYAAHIYSFSYDTDVTGEETYPHLEDADIVILDTDSRFDTPETAYAKVFAATKRLRRQGCTQYFNKTCSVFRGNIGAEFDAMLDALDESFAVVVLGFPKNGRTTKSGIHYVHGKKLEESEFRHDPVHPMTRSDLSGILQRQTSRHVAELHQPVIDQGAEALRRAIAEMKTKCQYLILDVADQASLRTIAQAVHDERVICGSSALSEELAALRAETEPPLARPPELPPRSEAGIFIAAGSLMPQTAAQVADMKASGAHVTELDSMKLLNPAERAHLLASLKEEAANRIRSGETFVVHSSNEPGQVNETKEAGRQLGLTNTDVSRLVSGSLAELTAGVLAATGQRRAIVAGGDTSAAVCARLGVKGMRIVGEIEAGLPSCLTFGEEPILLVLKSGSFGKPDFFRKAIDHLRNL</sequence>
<feature type="domain" description="Four-carbon acid sugar kinase N-terminal" evidence="7">
    <location>
        <begin position="2"/>
        <end position="230"/>
    </location>
</feature>
<dbReference type="Gene3D" id="3.40.50.10840">
    <property type="entry name" value="Putative sugar-binding, N-terminal domain"/>
    <property type="match status" value="1"/>
</dbReference>
<evidence type="ECO:0000256" key="2">
    <source>
        <dbReference type="ARBA" id="ARBA00022679"/>
    </source>
</evidence>
<feature type="domain" description="Four-carbon acid sugar kinase nucleotide binding" evidence="8">
    <location>
        <begin position="257"/>
        <end position="423"/>
    </location>
</feature>
<dbReference type="EMBL" id="CP033433">
    <property type="protein sequence ID" value="AYQ72196.1"/>
    <property type="molecule type" value="Genomic_DNA"/>
</dbReference>
<accession>A0A3G3JVE4</accession>
<keyword evidence="10" id="KW-1185">Reference proteome</keyword>
<dbReference type="InterPro" id="IPR037051">
    <property type="entry name" value="4-carb_acid_sugar_kinase_N_sf"/>
</dbReference>
<keyword evidence="6" id="KW-0119">Carbohydrate metabolism</keyword>
<evidence type="ECO:0000313" key="10">
    <source>
        <dbReference type="Proteomes" id="UP000269097"/>
    </source>
</evidence>
<keyword evidence="2" id="KW-0808">Transferase</keyword>
<dbReference type="Pfam" id="PF17042">
    <property type="entry name" value="NBD_C"/>
    <property type="match status" value="1"/>
</dbReference>
<dbReference type="GO" id="GO:0005524">
    <property type="term" value="F:ATP binding"/>
    <property type="evidence" value="ECO:0007669"/>
    <property type="project" value="UniProtKB-KW"/>
</dbReference>
<evidence type="ECO:0000259" key="7">
    <source>
        <dbReference type="Pfam" id="PF07005"/>
    </source>
</evidence>
<dbReference type="Pfam" id="PF07005">
    <property type="entry name" value="SBD_N"/>
    <property type="match status" value="1"/>
</dbReference>
<dbReference type="KEGG" id="coh:EAV92_06200"/>
<proteinExistence type="inferred from homology"/>
<dbReference type="Gene3D" id="3.40.980.20">
    <property type="entry name" value="Four-carbon acid sugar kinase, nucleotide binding domain"/>
    <property type="match status" value="1"/>
</dbReference>
<keyword evidence="3" id="KW-0547">Nucleotide-binding</keyword>
<evidence type="ECO:0000256" key="4">
    <source>
        <dbReference type="ARBA" id="ARBA00022777"/>
    </source>
</evidence>
<evidence type="ECO:0000256" key="1">
    <source>
        <dbReference type="ARBA" id="ARBA00005715"/>
    </source>
</evidence>
<reference evidence="9 10" key="1">
    <citation type="submission" date="2018-10" db="EMBL/GenBank/DDBJ databases">
        <title>Genome Sequence of Cohnella sp.</title>
        <authorList>
            <person name="Srinivasan S."/>
            <person name="Kim M.K."/>
        </authorList>
    </citation>
    <scope>NUCLEOTIDE SEQUENCE [LARGE SCALE GENOMIC DNA]</scope>
    <source>
        <strain evidence="9 10">18JY8-7</strain>
    </source>
</reference>
<organism evidence="9 10">
    <name type="scientific">Cohnella candidum</name>
    <dbReference type="NCBI Taxonomy" id="2674991"/>
    <lineage>
        <taxon>Bacteria</taxon>
        <taxon>Bacillati</taxon>
        <taxon>Bacillota</taxon>
        <taxon>Bacilli</taxon>
        <taxon>Bacillales</taxon>
        <taxon>Paenibacillaceae</taxon>
        <taxon>Cohnella</taxon>
    </lineage>
</organism>
<dbReference type="AlphaFoldDB" id="A0A3G3JVE4"/>
<evidence type="ECO:0000256" key="5">
    <source>
        <dbReference type="ARBA" id="ARBA00022840"/>
    </source>
</evidence>
<dbReference type="InterPro" id="IPR010737">
    <property type="entry name" value="4-carb_acid_sugar_kinase_N"/>
</dbReference>
<evidence type="ECO:0000256" key="3">
    <source>
        <dbReference type="ARBA" id="ARBA00022741"/>
    </source>
</evidence>